<evidence type="ECO:0000256" key="1">
    <source>
        <dbReference type="SAM" id="MobiDB-lite"/>
    </source>
</evidence>
<reference evidence="2 3" key="1">
    <citation type="submission" date="2019-06" db="EMBL/GenBank/DDBJ databases">
        <title>Draft genomes of female and male turbot (Scophthalmus maximus).</title>
        <authorList>
            <person name="Xu H."/>
            <person name="Xu X.-W."/>
            <person name="Shao C."/>
            <person name="Chen S."/>
        </authorList>
    </citation>
    <scope>NUCLEOTIDE SEQUENCE [LARGE SCALE GENOMIC DNA]</scope>
    <source>
        <strain evidence="2">Ysfricsl-2016a</strain>
        <tissue evidence="2">Blood</tissue>
    </source>
</reference>
<evidence type="ECO:0000313" key="3">
    <source>
        <dbReference type="Proteomes" id="UP000438429"/>
    </source>
</evidence>
<name>A0A6A4SK35_SCOMX</name>
<accession>A0A6A4SK35</accession>
<evidence type="ECO:0000313" key="2">
    <source>
        <dbReference type="EMBL" id="KAF0035596.1"/>
    </source>
</evidence>
<organism evidence="2 3">
    <name type="scientific">Scophthalmus maximus</name>
    <name type="common">Turbot</name>
    <name type="synonym">Psetta maxima</name>
    <dbReference type="NCBI Taxonomy" id="52904"/>
    <lineage>
        <taxon>Eukaryota</taxon>
        <taxon>Metazoa</taxon>
        <taxon>Chordata</taxon>
        <taxon>Craniata</taxon>
        <taxon>Vertebrata</taxon>
        <taxon>Euteleostomi</taxon>
        <taxon>Actinopterygii</taxon>
        <taxon>Neopterygii</taxon>
        <taxon>Teleostei</taxon>
        <taxon>Neoteleostei</taxon>
        <taxon>Acanthomorphata</taxon>
        <taxon>Carangaria</taxon>
        <taxon>Pleuronectiformes</taxon>
        <taxon>Pleuronectoidei</taxon>
        <taxon>Scophthalmidae</taxon>
        <taxon>Scophthalmus</taxon>
    </lineage>
</organism>
<proteinExistence type="predicted"/>
<protein>
    <submittedName>
        <fullName evidence="2">Uncharacterized protein</fullName>
    </submittedName>
</protein>
<dbReference type="Proteomes" id="UP000438429">
    <property type="component" value="Unassembled WGS sequence"/>
</dbReference>
<gene>
    <name evidence="2" type="ORF">F2P81_013354</name>
</gene>
<dbReference type="EMBL" id="VEVO01000011">
    <property type="protein sequence ID" value="KAF0035596.1"/>
    <property type="molecule type" value="Genomic_DNA"/>
</dbReference>
<sequence>MLAVSLTTEVLECERRRKTEPEETAAASSLETGHVSRDDGSFISGRILYCTLLSPVLRLSFVCFPRTQTFASPETSLIFGASLFCSQPRGSGLVVILRRRDLRYVRPTR</sequence>
<comment type="caution">
    <text evidence="2">The sequence shown here is derived from an EMBL/GenBank/DDBJ whole genome shotgun (WGS) entry which is preliminary data.</text>
</comment>
<feature type="region of interest" description="Disordered" evidence="1">
    <location>
        <begin position="15"/>
        <end position="35"/>
    </location>
</feature>
<dbReference type="AlphaFoldDB" id="A0A6A4SK35"/>